<dbReference type="Proteomes" id="UP000533476">
    <property type="component" value="Unassembled WGS sequence"/>
</dbReference>
<dbReference type="Pfam" id="PF00239">
    <property type="entry name" value="Resolvase"/>
    <property type="match status" value="1"/>
</dbReference>
<dbReference type="InterPro" id="IPR009057">
    <property type="entry name" value="Homeodomain-like_sf"/>
</dbReference>
<feature type="domain" description="Resolvase/invertase-type recombinase catalytic" evidence="7">
    <location>
        <begin position="1"/>
        <end position="134"/>
    </location>
</feature>
<keyword evidence="9" id="KW-1185">Reference proteome</keyword>
<dbReference type="PROSITE" id="PS00398">
    <property type="entry name" value="RECOMBINASES_2"/>
    <property type="match status" value="1"/>
</dbReference>
<dbReference type="FunFam" id="3.40.50.1390:FF:000001">
    <property type="entry name" value="DNA recombinase"/>
    <property type="match status" value="1"/>
</dbReference>
<dbReference type="PANTHER" id="PTHR30461">
    <property type="entry name" value="DNA-INVERTASE FROM LAMBDOID PROPHAGE"/>
    <property type="match status" value="1"/>
</dbReference>
<dbReference type="GO" id="GO:0015074">
    <property type="term" value="P:DNA integration"/>
    <property type="evidence" value="ECO:0007669"/>
    <property type="project" value="UniProtKB-KW"/>
</dbReference>
<name>A0A7Y0L8E9_9FIRM</name>
<protein>
    <submittedName>
        <fullName evidence="8">Recombinase family protein</fullName>
    </submittedName>
</protein>
<evidence type="ECO:0000256" key="3">
    <source>
        <dbReference type="ARBA" id="ARBA00023125"/>
    </source>
</evidence>
<dbReference type="Gene3D" id="3.40.50.1390">
    <property type="entry name" value="Resolvase, N-terminal catalytic domain"/>
    <property type="match status" value="1"/>
</dbReference>
<dbReference type="InterPro" id="IPR050639">
    <property type="entry name" value="SSR_resolvase"/>
</dbReference>
<dbReference type="Gene3D" id="1.10.10.60">
    <property type="entry name" value="Homeodomain-like"/>
    <property type="match status" value="1"/>
</dbReference>
<keyword evidence="3" id="KW-0238">DNA-binding</keyword>
<dbReference type="GO" id="GO:0003677">
    <property type="term" value="F:DNA binding"/>
    <property type="evidence" value="ECO:0007669"/>
    <property type="project" value="UniProtKB-KW"/>
</dbReference>
<evidence type="ECO:0000259" key="7">
    <source>
        <dbReference type="PROSITE" id="PS51736"/>
    </source>
</evidence>
<dbReference type="SUPFAM" id="SSF46689">
    <property type="entry name" value="Homeodomain-like"/>
    <property type="match status" value="1"/>
</dbReference>
<reference evidence="8 9" key="1">
    <citation type="submission" date="2020-04" db="EMBL/GenBank/DDBJ databases">
        <authorList>
            <person name="Zhang R."/>
            <person name="Schippers A."/>
        </authorList>
    </citation>
    <scope>NUCLEOTIDE SEQUENCE [LARGE SCALE GENOMIC DNA]</scope>
    <source>
        <strain evidence="8 9">DSM 109850</strain>
    </source>
</reference>
<evidence type="ECO:0000256" key="2">
    <source>
        <dbReference type="ARBA" id="ARBA00022908"/>
    </source>
</evidence>
<dbReference type="InterPro" id="IPR006120">
    <property type="entry name" value="Resolvase_HTH_dom"/>
</dbReference>
<evidence type="ECO:0000313" key="8">
    <source>
        <dbReference type="EMBL" id="NMP25071.1"/>
    </source>
</evidence>
<dbReference type="PROSITE" id="PS51736">
    <property type="entry name" value="RECOMBINASES_3"/>
    <property type="match status" value="1"/>
</dbReference>
<gene>
    <name evidence="8" type="ORF">HIJ39_22475</name>
</gene>
<keyword evidence="2" id="KW-0229">DNA integration</keyword>
<dbReference type="SUPFAM" id="SSF53041">
    <property type="entry name" value="Resolvase-like"/>
    <property type="match status" value="1"/>
</dbReference>
<dbReference type="CDD" id="cd00569">
    <property type="entry name" value="HTH_Hin_like"/>
    <property type="match status" value="1"/>
</dbReference>
<accession>A0A7Y0L8E9</accession>
<keyword evidence="4" id="KW-0233">DNA recombination</keyword>
<dbReference type="AlphaFoldDB" id="A0A7Y0L8E9"/>
<dbReference type="InterPro" id="IPR006118">
    <property type="entry name" value="Recombinase_CS"/>
</dbReference>
<dbReference type="SMART" id="SM00857">
    <property type="entry name" value="Resolvase"/>
    <property type="match status" value="1"/>
</dbReference>
<sequence length="191" mass="21305">MFIGYARVSTADQTMVLQEDALQKAGCEKIFKDVMSGSTTDRPGLSEALMYARPGDVLVVWRLDRLGRSLAHLIQVVQELQDKNIGFRSLQENMDTTTSGGQLIFHIFGALAEFERALIRERTMAGLAAARQRGRVGGRPRALSPDQLAMARHLLERPDLTGRQVADALHISRATLYRSLRRLSDDNVKLD</sequence>
<feature type="active site" description="O-(5'-phospho-DNA)-serine intermediate" evidence="5 6">
    <location>
        <position position="9"/>
    </location>
</feature>
<dbReference type="RefSeq" id="WP_169103271.1">
    <property type="nucleotide sequence ID" value="NZ_JABBVZ010000217.1"/>
</dbReference>
<evidence type="ECO:0000313" key="9">
    <source>
        <dbReference type="Proteomes" id="UP000533476"/>
    </source>
</evidence>
<dbReference type="GO" id="GO:0000150">
    <property type="term" value="F:DNA strand exchange activity"/>
    <property type="evidence" value="ECO:0007669"/>
    <property type="project" value="InterPro"/>
</dbReference>
<dbReference type="InterPro" id="IPR036162">
    <property type="entry name" value="Resolvase-like_N_sf"/>
</dbReference>
<proteinExistence type="inferred from homology"/>
<organism evidence="8 9">
    <name type="scientific">Sulfobacillus harzensis</name>
    <dbReference type="NCBI Taxonomy" id="2729629"/>
    <lineage>
        <taxon>Bacteria</taxon>
        <taxon>Bacillati</taxon>
        <taxon>Bacillota</taxon>
        <taxon>Clostridia</taxon>
        <taxon>Eubacteriales</taxon>
        <taxon>Clostridiales Family XVII. Incertae Sedis</taxon>
        <taxon>Sulfobacillus</taxon>
    </lineage>
</organism>
<evidence type="ECO:0000256" key="4">
    <source>
        <dbReference type="ARBA" id="ARBA00023172"/>
    </source>
</evidence>
<dbReference type="Pfam" id="PF02796">
    <property type="entry name" value="HTH_7"/>
    <property type="match status" value="1"/>
</dbReference>
<evidence type="ECO:0000256" key="1">
    <source>
        <dbReference type="ARBA" id="ARBA00009913"/>
    </source>
</evidence>
<dbReference type="CDD" id="cd03768">
    <property type="entry name" value="SR_ResInv"/>
    <property type="match status" value="1"/>
</dbReference>
<evidence type="ECO:0000256" key="5">
    <source>
        <dbReference type="PIRSR" id="PIRSR606118-50"/>
    </source>
</evidence>
<evidence type="ECO:0000256" key="6">
    <source>
        <dbReference type="PROSITE-ProRule" id="PRU10137"/>
    </source>
</evidence>
<comment type="caution">
    <text evidence="8">The sequence shown here is derived from an EMBL/GenBank/DDBJ whole genome shotgun (WGS) entry which is preliminary data.</text>
</comment>
<dbReference type="InterPro" id="IPR006119">
    <property type="entry name" value="Resolv_N"/>
</dbReference>
<dbReference type="PROSITE" id="PS00397">
    <property type="entry name" value="RECOMBINASES_1"/>
    <property type="match status" value="1"/>
</dbReference>
<dbReference type="PANTHER" id="PTHR30461:SF2">
    <property type="entry name" value="SERINE RECOMBINASE PINE-RELATED"/>
    <property type="match status" value="1"/>
</dbReference>
<dbReference type="EMBL" id="JABBVZ010000217">
    <property type="protein sequence ID" value="NMP25071.1"/>
    <property type="molecule type" value="Genomic_DNA"/>
</dbReference>
<comment type="similarity">
    <text evidence="1">Belongs to the site-specific recombinase resolvase family.</text>
</comment>